<accession>D8SQC4</accession>
<dbReference type="InParanoid" id="D8SQC4"/>
<evidence type="ECO:0000256" key="4">
    <source>
        <dbReference type="ARBA" id="ARBA00022547"/>
    </source>
</evidence>
<evidence type="ECO:0000256" key="3">
    <source>
        <dbReference type="ARBA" id="ARBA00022448"/>
    </source>
</evidence>
<dbReference type="AlphaFoldDB" id="D8SQC4"/>
<dbReference type="KEGG" id="smo:SELMODRAFT_181796"/>
<evidence type="ECO:0000256" key="2">
    <source>
        <dbReference type="ARBA" id="ARBA00005699"/>
    </source>
</evidence>
<organism evidence="12">
    <name type="scientific">Selaginella moellendorffii</name>
    <name type="common">Spikemoss</name>
    <dbReference type="NCBI Taxonomy" id="88036"/>
    <lineage>
        <taxon>Eukaryota</taxon>
        <taxon>Viridiplantae</taxon>
        <taxon>Streptophyta</taxon>
        <taxon>Embryophyta</taxon>
        <taxon>Tracheophyta</taxon>
        <taxon>Lycopodiopsida</taxon>
        <taxon>Selaginellales</taxon>
        <taxon>Selaginellaceae</taxon>
        <taxon>Selaginella</taxon>
    </lineage>
</organism>
<keyword evidence="5" id="KW-0375">Hydrogen ion transport</keyword>
<keyword evidence="12" id="KW-1185">Reference proteome</keyword>
<dbReference type="STRING" id="88036.D8SQC4"/>
<evidence type="ECO:0000256" key="5">
    <source>
        <dbReference type="ARBA" id="ARBA00022781"/>
    </source>
</evidence>
<dbReference type="FunCoup" id="D8SQC4">
    <property type="interactions" value="2346"/>
</dbReference>
<sequence length="121" mass="14086">MAAAWRNLQHKSTAATEYVMKHAGEYYKTLLERNKHYIVEEPTVEKCNELSKQLLYTRLASLPHRAESFWKEVEIVKAKFRNRQELKLEEVGIAALFVGECYAWFCVGGMIGRRSITGYRV</sequence>
<keyword evidence="7" id="KW-0496">Mitochondrion</keyword>
<evidence type="ECO:0000313" key="12">
    <source>
        <dbReference type="Proteomes" id="UP000001514"/>
    </source>
</evidence>
<dbReference type="PANTHER" id="PTHR12386">
    <property type="entry name" value="ATP SYNTHASE SUBUNIT"/>
    <property type="match status" value="1"/>
</dbReference>
<dbReference type="EMBL" id="GL377643">
    <property type="protein sequence ID" value="EFJ11912.1"/>
    <property type="molecule type" value="Genomic_DNA"/>
</dbReference>
<dbReference type="InterPro" id="IPR006808">
    <property type="entry name" value="ATP_synth_F0_gsu_mt"/>
</dbReference>
<name>D8SQC4_SELML</name>
<dbReference type="Pfam" id="PF04718">
    <property type="entry name" value="ATP-synt_G"/>
    <property type="match status" value="1"/>
</dbReference>
<dbReference type="Proteomes" id="UP000001514">
    <property type="component" value="Unassembled WGS sequence"/>
</dbReference>
<dbReference type="OrthoDB" id="437at2759"/>
<evidence type="ECO:0000313" key="10">
    <source>
        <dbReference type="EMBL" id="EFJ11912.1"/>
    </source>
</evidence>
<dbReference type="OMA" id="YAWYCVG"/>
<dbReference type="HOGENOM" id="CLU_121191_2_0_1"/>
<reference evidence="11 12" key="1">
    <citation type="journal article" date="2011" name="Science">
        <title>The Selaginella genome identifies genetic changes associated with the evolution of vascular plants.</title>
        <authorList>
            <person name="Banks J.A."/>
            <person name="Nishiyama T."/>
            <person name="Hasebe M."/>
            <person name="Bowman J.L."/>
            <person name="Gribskov M."/>
            <person name="dePamphilis C."/>
            <person name="Albert V.A."/>
            <person name="Aono N."/>
            <person name="Aoyama T."/>
            <person name="Ambrose B.A."/>
            <person name="Ashton N.W."/>
            <person name="Axtell M.J."/>
            <person name="Barker E."/>
            <person name="Barker M.S."/>
            <person name="Bennetzen J.L."/>
            <person name="Bonawitz N.D."/>
            <person name="Chapple C."/>
            <person name="Cheng C."/>
            <person name="Correa L.G."/>
            <person name="Dacre M."/>
            <person name="DeBarry J."/>
            <person name="Dreyer I."/>
            <person name="Elias M."/>
            <person name="Engstrom E.M."/>
            <person name="Estelle M."/>
            <person name="Feng L."/>
            <person name="Finet C."/>
            <person name="Floyd S.K."/>
            <person name="Frommer W.B."/>
            <person name="Fujita T."/>
            <person name="Gramzow L."/>
            <person name="Gutensohn M."/>
            <person name="Harholt J."/>
            <person name="Hattori M."/>
            <person name="Heyl A."/>
            <person name="Hirai T."/>
            <person name="Hiwatashi Y."/>
            <person name="Ishikawa M."/>
            <person name="Iwata M."/>
            <person name="Karol K.G."/>
            <person name="Koehler B."/>
            <person name="Kolukisaoglu U."/>
            <person name="Kubo M."/>
            <person name="Kurata T."/>
            <person name="Lalonde S."/>
            <person name="Li K."/>
            <person name="Li Y."/>
            <person name="Litt A."/>
            <person name="Lyons E."/>
            <person name="Manning G."/>
            <person name="Maruyama T."/>
            <person name="Michael T.P."/>
            <person name="Mikami K."/>
            <person name="Miyazaki S."/>
            <person name="Morinaga S."/>
            <person name="Murata T."/>
            <person name="Mueller-Roeber B."/>
            <person name="Nelson D.R."/>
            <person name="Obara M."/>
            <person name="Oguri Y."/>
            <person name="Olmstead R.G."/>
            <person name="Onodera N."/>
            <person name="Petersen B.L."/>
            <person name="Pils B."/>
            <person name="Prigge M."/>
            <person name="Rensing S.A."/>
            <person name="Riano-Pachon D.M."/>
            <person name="Roberts A.W."/>
            <person name="Sato Y."/>
            <person name="Scheller H.V."/>
            <person name="Schulz B."/>
            <person name="Schulz C."/>
            <person name="Shakirov E.V."/>
            <person name="Shibagaki N."/>
            <person name="Shinohara N."/>
            <person name="Shippen D.E."/>
            <person name="Soerensen I."/>
            <person name="Sotooka R."/>
            <person name="Sugimoto N."/>
            <person name="Sugita M."/>
            <person name="Sumikawa N."/>
            <person name="Tanurdzic M."/>
            <person name="Theissen G."/>
            <person name="Ulvskov P."/>
            <person name="Wakazuki S."/>
            <person name="Weng J.K."/>
            <person name="Willats W.W."/>
            <person name="Wipf D."/>
            <person name="Wolf P.G."/>
            <person name="Yang L."/>
            <person name="Zimmer A.D."/>
            <person name="Zhu Q."/>
            <person name="Mitros T."/>
            <person name="Hellsten U."/>
            <person name="Loque D."/>
            <person name="Otillar R."/>
            <person name="Salamov A."/>
            <person name="Schmutz J."/>
            <person name="Shapiro H."/>
            <person name="Lindquist E."/>
            <person name="Lucas S."/>
            <person name="Rokhsar D."/>
            <person name="Grigoriev I.V."/>
        </authorList>
    </citation>
    <scope>NUCLEOTIDE SEQUENCE [LARGE SCALE GENOMIC DNA]</scope>
</reference>
<evidence type="ECO:0000256" key="7">
    <source>
        <dbReference type="ARBA" id="ARBA00023128"/>
    </source>
</evidence>
<dbReference type="Gramene" id="EFJ13374">
    <property type="protein sequence ID" value="EFJ13374"/>
    <property type="gene ID" value="SELMODRAFT_181796"/>
</dbReference>
<evidence type="ECO:0000256" key="6">
    <source>
        <dbReference type="ARBA" id="ARBA00023065"/>
    </source>
</evidence>
<evidence type="ECO:0000256" key="9">
    <source>
        <dbReference type="ARBA" id="ARBA00023310"/>
    </source>
</evidence>
<comment type="subcellular location">
    <subcellularLocation>
        <location evidence="1">Mitochondrion membrane</location>
    </subcellularLocation>
</comment>
<gene>
    <name evidence="10" type="ORF">SELMODRAFT_125189</name>
    <name evidence="11" type="ORF">SELMODRAFT_181796</name>
</gene>
<dbReference type="eggNOG" id="ENOG502RZ4A">
    <property type="taxonomic scope" value="Eukaryota"/>
</dbReference>
<keyword evidence="4" id="KW-0138">CF(0)</keyword>
<dbReference type="GO" id="GO:0045259">
    <property type="term" value="C:proton-transporting ATP synthase complex"/>
    <property type="evidence" value="ECO:0007669"/>
    <property type="project" value="UniProtKB-KW"/>
</dbReference>
<dbReference type="EMBL" id="GL377633">
    <property type="protein sequence ID" value="EFJ13374.1"/>
    <property type="molecule type" value="Genomic_DNA"/>
</dbReference>
<keyword evidence="6" id="KW-0406">Ion transport</keyword>
<proteinExistence type="inferred from homology"/>
<evidence type="ECO:0000313" key="11">
    <source>
        <dbReference type="EMBL" id="EFJ13374.1"/>
    </source>
</evidence>
<keyword evidence="9" id="KW-0066">ATP synthesis</keyword>
<dbReference type="KEGG" id="smo:SELMODRAFT_125189"/>
<keyword evidence="8" id="KW-0472">Membrane</keyword>
<evidence type="ECO:0000256" key="1">
    <source>
        <dbReference type="ARBA" id="ARBA00004325"/>
    </source>
</evidence>
<comment type="similarity">
    <text evidence="2">Belongs to the ATPase g subunit family.</text>
</comment>
<dbReference type="GO" id="GO:0031966">
    <property type="term" value="C:mitochondrial membrane"/>
    <property type="evidence" value="ECO:0007669"/>
    <property type="project" value="UniProtKB-SubCell"/>
</dbReference>
<keyword evidence="3" id="KW-0813">Transport</keyword>
<dbReference type="GO" id="GO:0015078">
    <property type="term" value="F:proton transmembrane transporter activity"/>
    <property type="evidence" value="ECO:0007669"/>
    <property type="project" value="InterPro"/>
</dbReference>
<dbReference type="GO" id="GO:0015986">
    <property type="term" value="P:proton motive force-driven ATP synthesis"/>
    <property type="evidence" value="ECO:0000318"/>
    <property type="project" value="GO_Central"/>
</dbReference>
<dbReference type="Gramene" id="EFJ11912">
    <property type="protein sequence ID" value="EFJ11912"/>
    <property type="gene ID" value="SELMODRAFT_125189"/>
</dbReference>
<protein>
    <submittedName>
        <fullName evidence="11">Uncharacterized protein</fullName>
    </submittedName>
</protein>
<evidence type="ECO:0000256" key="8">
    <source>
        <dbReference type="ARBA" id="ARBA00023136"/>
    </source>
</evidence>